<keyword evidence="1" id="KW-0812">Transmembrane</keyword>
<feature type="non-terminal residue" evidence="2">
    <location>
        <position position="1"/>
    </location>
</feature>
<evidence type="ECO:0000313" key="2">
    <source>
        <dbReference type="EMBL" id="SVD81657.1"/>
    </source>
</evidence>
<proteinExistence type="predicted"/>
<organism evidence="2">
    <name type="scientific">marine metagenome</name>
    <dbReference type="NCBI Taxonomy" id="408172"/>
    <lineage>
        <taxon>unclassified sequences</taxon>
        <taxon>metagenomes</taxon>
        <taxon>ecological metagenomes</taxon>
    </lineage>
</organism>
<dbReference type="EMBL" id="UINC01175173">
    <property type="protein sequence ID" value="SVD81657.1"/>
    <property type="molecule type" value="Genomic_DNA"/>
</dbReference>
<feature type="transmembrane region" description="Helical" evidence="1">
    <location>
        <begin position="12"/>
        <end position="35"/>
    </location>
</feature>
<reference evidence="2" key="1">
    <citation type="submission" date="2018-05" db="EMBL/GenBank/DDBJ databases">
        <authorList>
            <person name="Lanie J.A."/>
            <person name="Ng W.-L."/>
            <person name="Kazmierczak K.M."/>
            <person name="Andrzejewski T.M."/>
            <person name="Davidsen T.M."/>
            <person name="Wayne K.J."/>
            <person name="Tettelin H."/>
            <person name="Glass J.I."/>
            <person name="Rusch D."/>
            <person name="Podicherti R."/>
            <person name="Tsui H.-C.T."/>
            <person name="Winkler M.E."/>
        </authorList>
    </citation>
    <scope>NUCLEOTIDE SEQUENCE</scope>
</reference>
<gene>
    <name evidence="2" type="ORF">METZ01_LOCUS434511</name>
</gene>
<name>A0A382YEC6_9ZZZZ</name>
<dbReference type="AlphaFoldDB" id="A0A382YEC6"/>
<sequence>VESLDQLINATGAANLTLGHVVMVGVCLTLIYLAIKRGFEP</sequence>
<accession>A0A382YEC6</accession>
<keyword evidence="1" id="KW-0472">Membrane</keyword>
<evidence type="ECO:0000256" key="1">
    <source>
        <dbReference type="SAM" id="Phobius"/>
    </source>
</evidence>
<feature type="non-terminal residue" evidence="2">
    <location>
        <position position="41"/>
    </location>
</feature>
<protein>
    <submittedName>
        <fullName evidence="2">Uncharacterized protein</fullName>
    </submittedName>
</protein>
<keyword evidence="1" id="KW-1133">Transmembrane helix</keyword>